<dbReference type="Pfam" id="PF12796">
    <property type="entry name" value="Ank_2"/>
    <property type="match status" value="1"/>
</dbReference>
<name>A0AAN8J3X5_PATCE</name>
<evidence type="ECO:0000256" key="2">
    <source>
        <dbReference type="ARBA" id="ARBA00023043"/>
    </source>
</evidence>
<dbReference type="PANTHER" id="PTHR24198:SF194">
    <property type="entry name" value="INVERSIN-A"/>
    <property type="match status" value="1"/>
</dbReference>
<dbReference type="SUPFAM" id="SSF48403">
    <property type="entry name" value="Ankyrin repeat"/>
    <property type="match status" value="1"/>
</dbReference>
<dbReference type="PROSITE" id="PS50297">
    <property type="entry name" value="ANK_REP_REGION"/>
    <property type="match status" value="3"/>
</dbReference>
<sequence>MGKTKKIFKRLFQICRLDWNQLKEEEDQAELENELEELLNFDIDINVPNVYFKGSLLLCEASRLGNEKVVKTLLKNGAEVNNCDRNKCSPLYIASSQGHIKIVEIFIKHNADVNSRNLTGYMPLLSAVENNHMQVARVLVEAGANVNIARPNTFGVEMTLMAFVLFAKNDIPFADVLLNAGVLPHKFQKPLNYLLLDGSSECRTFLQKLVMAGFDLYCKDWVKMTNAKINGQITEVSESEVNMLRFLENEHKMPSRLERRCRTIIRSSLTLAKHTPTGHLQTKIDCLPIPVNLKRFLLLEYL</sequence>
<feature type="domain" description="SOCS box" evidence="4">
    <location>
        <begin position="257"/>
        <end position="297"/>
    </location>
</feature>
<dbReference type="Gene3D" id="1.25.40.20">
    <property type="entry name" value="Ankyrin repeat-containing domain"/>
    <property type="match status" value="1"/>
</dbReference>
<dbReference type="EMBL" id="JAZGQO010000021">
    <property type="protein sequence ID" value="KAK6165530.1"/>
    <property type="molecule type" value="Genomic_DNA"/>
</dbReference>
<accession>A0AAN8J3X5</accession>
<organism evidence="5 6">
    <name type="scientific">Patella caerulea</name>
    <name type="common">Rayed Mediterranean limpet</name>
    <dbReference type="NCBI Taxonomy" id="87958"/>
    <lineage>
        <taxon>Eukaryota</taxon>
        <taxon>Metazoa</taxon>
        <taxon>Spiralia</taxon>
        <taxon>Lophotrochozoa</taxon>
        <taxon>Mollusca</taxon>
        <taxon>Gastropoda</taxon>
        <taxon>Patellogastropoda</taxon>
        <taxon>Patelloidea</taxon>
        <taxon>Patellidae</taxon>
        <taxon>Patella</taxon>
    </lineage>
</organism>
<feature type="repeat" description="ANK" evidence="3">
    <location>
        <begin position="53"/>
        <end position="85"/>
    </location>
</feature>
<gene>
    <name evidence="5" type="ORF">SNE40_022444</name>
</gene>
<keyword evidence="1" id="KW-0677">Repeat</keyword>
<evidence type="ECO:0000313" key="5">
    <source>
        <dbReference type="EMBL" id="KAK6165530.1"/>
    </source>
</evidence>
<reference evidence="5 6" key="1">
    <citation type="submission" date="2024-01" db="EMBL/GenBank/DDBJ databases">
        <title>The genome of the rayed Mediterranean limpet Patella caerulea (Linnaeus, 1758).</title>
        <authorList>
            <person name="Anh-Thu Weber A."/>
            <person name="Halstead-Nussloch G."/>
        </authorList>
    </citation>
    <scope>NUCLEOTIDE SEQUENCE [LARGE SCALE GENOMIC DNA]</scope>
    <source>
        <strain evidence="5">AATW-2023a</strain>
        <tissue evidence="5">Whole specimen</tissue>
    </source>
</reference>
<dbReference type="PANTHER" id="PTHR24198">
    <property type="entry name" value="ANKYRIN REPEAT AND PROTEIN KINASE DOMAIN-CONTAINING PROTEIN"/>
    <property type="match status" value="1"/>
</dbReference>
<protein>
    <recommendedName>
        <fullName evidence="4">SOCS box domain-containing protein</fullName>
    </recommendedName>
</protein>
<feature type="repeat" description="ANK" evidence="3">
    <location>
        <begin position="119"/>
        <end position="151"/>
    </location>
</feature>
<dbReference type="SMART" id="SM00248">
    <property type="entry name" value="ANK"/>
    <property type="match status" value="3"/>
</dbReference>
<evidence type="ECO:0000259" key="4">
    <source>
        <dbReference type="PROSITE" id="PS50225"/>
    </source>
</evidence>
<keyword evidence="6" id="KW-1185">Reference proteome</keyword>
<feature type="repeat" description="ANK" evidence="3">
    <location>
        <begin position="86"/>
        <end position="118"/>
    </location>
</feature>
<dbReference type="InterPro" id="IPR001496">
    <property type="entry name" value="SOCS_box"/>
</dbReference>
<dbReference type="PROSITE" id="PS50088">
    <property type="entry name" value="ANK_REPEAT"/>
    <property type="match status" value="3"/>
</dbReference>
<dbReference type="AlphaFoldDB" id="A0AAN8J3X5"/>
<evidence type="ECO:0000256" key="1">
    <source>
        <dbReference type="ARBA" id="ARBA00022737"/>
    </source>
</evidence>
<dbReference type="InterPro" id="IPR036770">
    <property type="entry name" value="Ankyrin_rpt-contain_sf"/>
</dbReference>
<dbReference type="PROSITE" id="PS50225">
    <property type="entry name" value="SOCS"/>
    <property type="match status" value="1"/>
</dbReference>
<dbReference type="InterPro" id="IPR002110">
    <property type="entry name" value="Ankyrin_rpt"/>
</dbReference>
<keyword evidence="2 3" id="KW-0040">ANK repeat</keyword>
<comment type="caution">
    <text evidence="5">The sequence shown here is derived from an EMBL/GenBank/DDBJ whole genome shotgun (WGS) entry which is preliminary data.</text>
</comment>
<evidence type="ECO:0000313" key="6">
    <source>
        <dbReference type="Proteomes" id="UP001347796"/>
    </source>
</evidence>
<proteinExistence type="predicted"/>
<evidence type="ECO:0000256" key="3">
    <source>
        <dbReference type="PROSITE-ProRule" id="PRU00023"/>
    </source>
</evidence>
<dbReference type="Proteomes" id="UP001347796">
    <property type="component" value="Unassembled WGS sequence"/>
</dbReference>